<comment type="caution">
    <text evidence="1">The sequence shown here is derived from an EMBL/GenBank/DDBJ whole genome shotgun (WGS) entry which is preliminary data.</text>
</comment>
<keyword evidence="2" id="KW-1185">Reference proteome</keyword>
<evidence type="ECO:0008006" key="3">
    <source>
        <dbReference type="Google" id="ProtNLM"/>
    </source>
</evidence>
<evidence type="ECO:0000313" key="2">
    <source>
        <dbReference type="Proteomes" id="UP000054662"/>
    </source>
</evidence>
<gene>
    <name evidence="1" type="ORF">Lwor_2473</name>
</gene>
<dbReference type="Pfam" id="PF14022">
    <property type="entry name" value="DUF4238"/>
    <property type="match status" value="1"/>
</dbReference>
<sequence>MVDKSLNRDDHYVSRTYLKEFISIPKHVFVYRKKEKLEKNMPINSICTAKGGDICHGLENIFAVRQVLSNLEPAWNLFIESVKSKKIIATNNSTPKEDGLTLLSRISLYIAYLRCLSPTMVGLGQEQQERILNDYLLKMLAESNHVDLDLTAKKAILDGKIKARVDDEDYFKARSAGFLGEFGNLIYHRNWEILVNKSSTKFITSDTPCILPAFLSETHVALETLAYRKPDPIYLPLTPEYALIIRASLGRGLSYIELTPSQVRQFNKEIVKSAYDMVISYKYDSGISVLVNKYRNYHSIVDFKTLQSPQGTAIITKQKNVSRETEAFI</sequence>
<dbReference type="PATRIC" id="fig|45076.6.peg.2719"/>
<dbReference type="AlphaFoldDB" id="A0A0W1A4G4"/>
<protein>
    <recommendedName>
        <fullName evidence="3">DUF4238 domain-containing protein</fullName>
    </recommendedName>
</protein>
<name>A0A0W1A4G4_9GAMM</name>
<proteinExistence type="predicted"/>
<dbReference type="Proteomes" id="UP000054662">
    <property type="component" value="Unassembled WGS sequence"/>
</dbReference>
<dbReference type="InterPro" id="IPR025332">
    <property type="entry name" value="DUF4238"/>
</dbReference>
<accession>A0A0W1A4G4</accession>
<reference evidence="1 2" key="1">
    <citation type="submission" date="2015-11" db="EMBL/GenBank/DDBJ databases">
        <title>Genomic analysis of 38 Legionella species identifies large and diverse effector repertoires.</title>
        <authorList>
            <person name="Burstein D."/>
            <person name="Amaro F."/>
            <person name="Zusman T."/>
            <person name="Lifshitz Z."/>
            <person name="Cohen O."/>
            <person name="Gilbert J.A."/>
            <person name="Pupko T."/>
            <person name="Shuman H.A."/>
            <person name="Segal G."/>
        </authorList>
    </citation>
    <scope>NUCLEOTIDE SEQUENCE [LARGE SCALE GENOMIC DNA]</scope>
    <source>
        <strain evidence="1 2">ATCC 49508</strain>
    </source>
</reference>
<dbReference type="RefSeq" id="WP_058494224.1">
    <property type="nucleotide sequence ID" value="NZ_CBCRUR010000020.1"/>
</dbReference>
<dbReference type="EMBL" id="LNZC01000031">
    <property type="protein sequence ID" value="KTD75907.1"/>
    <property type="molecule type" value="Genomic_DNA"/>
</dbReference>
<organism evidence="1 2">
    <name type="scientific">Legionella worsleiensis</name>
    <dbReference type="NCBI Taxonomy" id="45076"/>
    <lineage>
        <taxon>Bacteria</taxon>
        <taxon>Pseudomonadati</taxon>
        <taxon>Pseudomonadota</taxon>
        <taxon>Gammaproteobacteria</taxon>
        <taxon>Legionellales</taxon>
        <taxon>Legionellaceae</taxon>
        <taxon>Legionella</taxon>
    </lineage>
</organism>
<evidence type="ECO:0000313" key="1">
    <source>
        <dbReference type="EMBL" id="KTD75907.1"/>
    </source>
</evidence>